<dbReference type="Gene3D" id="3.50.50.60">
    <property type="entry name" value="FAD/NAD(P)-binding domain"/>
    <property type="match status" value="1"/>
</dbReference>
<name>A0ABU4RQ34_9HYPH</name>
<dbReference type="Gene3D" id="1.20.58.100">
    <property type="entry name" value="Fumarate reductase/succinate dehydrogenase flavoprotein-like, C-terminal domain"/>
    <property type="match status" value="1"/>
</dbReference>
<dbReference type="InterPro" id="IPR037099">
    <property type="entry name" value="Fum_R/Succ_DH_flav-like_C_sf"/>
</dbReference>
<evidence type="ECO:0000256" key="2">
    <source>
        <dbReference type="ARBA" id="ARBA00023002"/>
    </source>
</evidence>
<dbReference type="RefSeq" id="WP_319845084.1">
    <property type="nucleotide sequence ID" value="NZ_JAXAFJ010000008.1"/>
</dbReference>
<keyword evidence="7" id="KW-1185">Reference proteome</keyword>
<protein>
    <submittedName>
        <fullName evidence="6">FAD-binding protein</fullName>
    </submittedName>
</protein>
<feature type="domain" description="FAD-dependent oxidoreductase 2 FAD-binding" evidence="4">
    <location>
        <begin position="10"/>
        <end position="354"/>
    </location>
</feature>
<dbReference type="InterPro" id="IPR003953">
    <property type="entry name" value="FAD-dep_OxRdtase_2_FAD-bd"/>
</dbReference>
<proteinExistence type="predicted"/>
<dbReference type="Pfam" id="PF02910">
    <property type="entry name" value="Succ_DH_flav_C"/>
    <property type="match status" value="1"/>
</dbReference>
<sequence>MNDLVRLSSDVLVLGGGPAACWAALAAREAGLSVVMVDKGYVGTSGATAPSNTGTWYAATPERQAKLVEERLKLAAGLADVRQMHRVIEASTQHLNALAARGYPFPLDDEGQLYIANLRGPDYMRFMRSQVIRAGVTVRDHHPALELLVAGDAVAGAAGVARQAGRSWEARAAAVVLATGGCAFGSRILGATGLTGDGQLMAAELGATLSGMEFSNQYGIVPFDSSVNKGLPYGWGSFYRADGSQIIIPPGQRFPVLAREALRGAIFSRLDRAHGQLPDALRRGQPNCFLPFDRVGVDPFSQVFPITLRCEGTVRGTGGLRRADDDCSTAIPGLYAAGDALERQDIGGAASAGGGPNASWAIATGVWAGQGAARFAASLGPRAGQRTVRPAGQAGLRPAGTEKAVNPQEAMAVVQSEMLPLDRSFFRSGEQLTRSLRRLDGMWTAIRDHSAGDGQRALRTREAAALIASSRWALRSALARSESRGMHIRLDMPAIDIGQTHRFIVSGIDDPVITPDRAVASEVLAS</sequence>
<comment type="caution">
    <text evidence="6">The sequence shown here is derived from an EMBL/GenBank/DDBJ whole genome shotgun (WGS) entry which is preliminary data.</text>
</comment>
<keyword evidence="1" id="KW-0285">Flavoprotein</keyword>
<evidence type="ECO:0000313" key="6">
    <source>
        <dbReference type="EMBL" id="MDX6806959.1"/>
    </source>
</evidence>
<dbReference type="PANTHER" id="PTHR11632:SF73">
    <property type="entry name" value="BLR3196 PROTEIN"/>
    <property type="match status" value="1"/>
</dbReference>
<reference evidence="6 7" key="1">
    <citation type="submission" date="2023-11" db="EMBL/GenBank/DDBJ databases">
        <authorList>
            <person name="Bao R."/>
        </authorList>
    </citation>
    <scope>NUCLEOTIDE SEQUENCE [LARGE SCALE GENOMIC DNA]</scope>
    <source>
        <strain evidence="6 7">PJ23</strain>
    </source>
</reference>
<dbReference type="PANTHER" id="PTHR11632">
    <property type="entry name" value="SUCCINATE DEHYDROGENASE 2 FLAVOPROTEIN SUBUNIT"/>
    <property type="match status" value="1"/>
</dbReference>
<organism evidence="6 7">
    <name type="scientific">Terrihabitans rhizophilus</name>
    <dbReference type="NCBI Taxonomy" id="3092662"/>
    <lineage>
        <taxon>Bacteria</taxon>
        <taxon>Pseudomonadati</taxon>
        <taxon>Pseudomonadota</taxon>
        <taxon>Alphaproteobacteria</taxon>
        <taxon>Hyphomicrobiales</taxon>
        <taxon>Terrihabitans</taxon>
    </lineage>
</organism>
<feature type="region of interest" description="Disordered" evidence="3">
    <location>
        <begin position="384"/>
        <end position="403"/>
    </location>
</feature>
<dbReference type="InterPro" id="IPR036188">
    <property type="entry name" value="FAD/NAD-bd_sf"/>
</dbReference>
<dbReference type="PRINTS" id="PR00469">
    <property type="entry name" value="PNDRDTASEII"/>
</dbReference>
<keyword evidence="2" id="KW-0560">Oxidoreductase</keyword>
<feature type="domain" description="Fumarate reductase/succinate dehydrogenase flavoprotein-like C-terminal" evidence="5">
    <location>
        <begin position="425"/>
        <end position="494"/>
    </location>
</feature>
<evidence type="ECO:0000259" key="4">
    <source>
        <dbReference type="Pfam" id="PF00890"/>
    </source>
</evidence>
<dbReference type="InterPro" id="IPR030664">
    <property type="entry name" value="SdhA/FrdA/AprA"/>
</dbReference>
<dbReference type="Proteomes" id="UP001274321">
    <property type="component" value="Unassembled WGS sequence"/>
</dbReference>
<dbReference type="InterPro" id="IPR015939">
    <property type="entry name" value="Fum_Rdtase/Succ_DH_flav-like_C"/>
</dbReference>
<evidence type="ECO:0000313" key="7">
    <source>
        <dbReference type="Proteomes" id="UP001274321"/>
    </source>
</evidence>
<dbReference type="Pfam" id="PF00890">
    <property type="entry name" value="FAD_binding_2"/>
    <property type="match status" value="1"/>
</dbReference>
<dbReference type="PRINTS" id="PR00368">
    <property type="entry name" value="FADPNR"/>
</dbReference>
<gene>
    <name evidence="6" type="ORF">SCD90_12875</name>
</gene>
<accession>A0ABU4RQ34</accession>
<evidence type="ECO:0000259" key="5">
    <source>
        <dbReference type="Pfam" id="PF02910"/>
    </source>
</evidence>
<dbReference type="EMBL" id="JAXAFJ010000008">
    <property type="protein sequence ID" value="MDX6806959.1"/>
    <property type="molecule type" value="Genomic_DNA"/>
</dbReference>
<evidence type="ECO:0000256" key="1">
    <source>
        <dbReference type="ARBA" id="ARBA00022630"/>
    </source>
</evidence>
<dbReference type="SUPFAM" id="SSF46977">
    <property type="entry name" value="Succinate dehydrogenase/fumarate reductase flavoprotein C-terminal domain"/>
    <property type="match status" value="1"/>
</dbReference>
<evidence type="ECO:0000256" key="3">
    <source>
        <dbReference type="SAM" id="MobiDB-lite"/>
    </source>
</evidence>
<dbReference type="SUPFAM" id="SSF51905">
    <property type="entry name" value="FAD/NAD(P)-binding domain"/>
    <property type="match status" value="1"/>
</dbReference>